<evidence type="ECO:0000313" key="1">
    <source>
        <dbReference type="EMBL" id="CAA9564953.1"/>
    </source>
</evidence>
<dbReference type="AlphaFoldDB" id="A0A6J4V0A2"/>
<evidence type="ECO:0008006" key="2">
    <source>
        <dbReference type="Google" id="ProtNLM"/>
    </source>
</evidence>
<dbReference type="EMBL" id="CADCWE010000262">
    <property type="protein sequence ID" value="CAA9564953.1"/>
    <property type="molecule type" value="Genomic_DNA"/>
</dbReference>
<name>A0A6J4V0A2_9BACT</name>
<proteinExistence type="predicted"/>
<sequence>MTAQRIVAEGDALGCHSTLEDVEPPAVKTRRRRFDVNRVGFASSELWIAATARGHGLVIVSSDRDVVRIGDATGIATESWLTHNQQP</sequence>
<gene>
    <name evidence="1" type="ORF">AVDCRST_MAG73-4073</name>
</gene>
<organism evidence="1">
    <name type="scientific">uncultured Thermomicrobiales bacterium</name>
    <dbReference type="NCBI Taxonomy" id="1645740"/>
    <lineage>
        <taxon>Bacteria</taxon>
        <taxon>Pseudomonadati</taxon>
        <taxon>Thermomicrobiota</taxon>
        <taxon>Thermomicrobia</taxon>
        <taxon>Thermomicrobiales</taxon>
        <taxon>environmental samples</taxon>
    </lineage>
</organism>
<protein>
    <recommendedName>
        <fullName evidence="2">PIN domain-containing protein</fullName>
    </recommendedName>
</protein>
<reference evidence="1" key="1">
    <citation type="submission" date="2020-02" db="EMBL/GenBank/DDBJ databases">
        <authorList>
            <person name="Meier V. D."/>
        </authorList>
    </citation>
    <scope>NUCLEOTIDE SEQUENCE</scope>
    <source>
        <strain evidence="1">AVDCRST_MAG73</strain>
    </source>
</reference>
<dbReference type="Gene3D" id="3.40.50.1010">
    <property type="entry name" value="5'-nuclease"/>
    <property type="match status" value="1"/>
</dbReference>
<accession>A0A6J4V0A2</accession>